<dbReference type="InterPro" id="IPR036318">
    <property type="entry name" value="FAD-bd_PCMH-like_sf"/>
</dbReference>
<dbReference type="InterPro" id="IPR051312">
    <property type="entry name" value="Diverse_Substr_Oxidored"/>
</dbReference>
<dbReference type="PROSITE" id="PS51387">
    <property type="entry name" value="FAD_PCMH"/>
    <property type="match status" value="1"/>
</dbReference>
<dbReference type="PANTHER" id="PTHR42659">
    <property type="entry name" value="XANTHINE DEHYDROGENASE SUBUNIT C-RELATED"/>
    <property type="match status" value="1"/>
</dbReference>
<dbReference type="SUPFAM" id="SSF55447">
    <property type="entry name" value="CO dehydrogenase flavoprotein C-terminal domain-like"/>
    <property type="match status" value="1"/>
</dbReference>
<dbReference type="EMBL" id="JACHFW010000008">
    <property type="protein sequence ID" value="MBB5265035.1"/>
    <property type="molecule type" value="Genomic_DNA"/>
</dbReference>
<dbReference type="InterPro" id="IPR036683">
    <property type="entry name" value="CO_DH_flav_C_dom_sf"/>
</dbReference>
<gene>
    <name evidence="5" type="ORF">HNP82_002174</name>
</gene>
<evidence type="ECO:0000313" key="5">
    <source>
        <dbReference type="EMBL" id="MBB5265035.1"/>
    </source>
</evidence>
<evidence type="ECO:0000256" key="1">
    <source>
        <dbReference type="ARBA" id="ARBA00022630"/>
    </source>
</evidence>
<keyword evidence="3" id="KW-0560">Oxidoreductase</keyword>
<dbReference type="InterPro" id="IPR016166">
    <property type="entry name" value="FAD-bd_PCMH"/>
</dbReference>
<dbReference type="AlphaFoldDB" id="A0A7W8HB55"/>
<name>A0A7W8HB55_9FIRM</name>
<dbReference type="InterPro" id="IPR002346">
    <property type="entry name" value="Mopterin_DH_FAD-bd"/>
</dbReference>
<keyword evidence="2" id="KW-0274">FAD</keyword>
<dbReference type="Pfam" id="PF03450">
    <property type="entry name" value="CO_deh_flav_C"/>
    <property type="match status" value="1"/>
</dbReference>
<dbReference type="Gene3D" id="3.30.465.10">
    <property type="match status" value="1"/>
</dbReference>
<dbReference type="SUPFAM" id="SSF56176">
    <property type="entry name" value="FAD-binding/transporter-associated domain-like"/>
    <property type="match status" value="1"/>
</dbReference>
<organism evidence="5 6">
    <name type="scientific">Catenibacillus scindens</name>
    <dbReference type="NCBI Taxonomy" id="673271"/>
    <lineage>
        <taxon>Bacteria</taxon>
        <taxon>Bacillati</taxon>
        <taxon>Bacillota</taxon>
        <taxon>Clostridia</taxon>
        <taxon>Lachnospirales</taxon>
        <taxon>Lachnospiraceae</taxon>
        <taxon>Catenibacillus</taxon>
    </lineage>
</organism>
<dbReference type="Gene3D" id="3.30.390.50">
    <property type="entry name" value="CO dehydrogenase flavoprotein, C-terminal domain"/>
    <property type="match status" value="1"/>
</dbReference>
<dbReference type="PANTHER" id="PTHR42659:SF2">
    <property type="entry name" value="XANTHINE DEHYDROGENASE SUBUNIT C-RELATED"/>
    <property type="match status" value="1"/>
</dbReference>
<reference evidence="5 6" key="1">
    <citation type="submission" date="2020-08" db="EMBL/GenBank/DDBJ databases">
        <title>Genomic Encyclopedia of Type Strains, Phase IV (KMG-IV): sequencing the most valuable type-strain genomes for metagenomic binning, comparative biology and taxonomic classification.</title>
        <authorList>
            <person name="Goeker M."/>
        </authorList>
    </citation>
    <scope>NUCLEOTIDE SEQUENCE [LARGE SCALE GENOMIC DNA]</scope>
    <source>
        <strain evidence="5 6">DSM 106146</strain>
    </source>
</reference>
<keyword evidence="6" id="KW-1185">Reference proteome</keyword>
<evidence type="ECO:0000256" key="2">
    <source>
        <dbReference type="ARBA" id="ARBA00022827"/>
    </source>
</evidence>
<protein>
    <submittedName>
        <fullName evidence="5">CO/xanthine dehydrogenase FAD-binding subunit</fullName>
    </submittedName>
</protein>
<comment type="caution">
    <text evidence="5">The sequence shown here is derived from an EMBL/GenBank/DDBJ whole genome shotgun (WGS) entry which is preliminary data.</text>
</comment>
<evidence type="ECO:0000259" key="4">
    <source>
        <dbReference type="PROSITE" id="PS51387"/>
    </source>
</evidence>
<accession>A0A7W8HB55</accession>
<proteinExistence type="predicted"/>
<dbReference type="GO" id="GO:0016491">
    <property type="term" value="F:oxidoreductase activity"/>
    <property type="evidence" value="ECO:0007669"/>
    <property type="project" value="UniProtKB-KW"/>
</dbReference>
<feature type="domain" description="FAD-binding PCMH-type" evidence="4">
    <location>
        <begin position="1"/>
        <end position="163"/>
    </location>
</feature>
<dbReference type="Proteomes" id="UP000543642">
    <property type="component" value="Unassembled WGS sequence"/>
</dbReference>
<dbReference type="SMART" id="SM01092">
    <property type="entry name" value="CO_deh_flav_C"/>
    <property type="match status" value="1"/>
</dbReference>
<dbReference type="InterPro" id="IPR016169">
    <property type="entry name" value="FAD-bd_PCMH_sub2"/>
</dbReference>
<evidence type="ECO:0000256" key="3">
    <source>
        <dbReference type="ARBA" id="ARBA00023002"/>
    </source>
</evidence>
<keyword evidence="1" id="KW-0285">Flavoprotein</keyword>
<sequence length="274" mass="30183">MFTAKDYAMPQSVEEAYEILTARKTNYIVAGCAWLRMGSRRINTAVDLSEVGLDFINDTGDAIEMGAMTSYRSVETSSLLQENFSGILSRAVASIIGIQFRNVVTVGGSVYSRFGFSDFLTPLMVLDTSVHMYKDGVLPLEEFMKMPYTKDILVKVSVKKAPVIASYQMFRNAEADFPIVNLALSKTDGRFKVAVGARPGRAVLAPETAGYLTRALEDFRNQKDPKALDENAAQAGKILGDEVGFGSNMRAAAWYREKIAKVLLKRAIREVEGC</sequence>
<dbReference type="GO" id="GO:0071949">
    <property type="term" value="F:FAD binding"/>
    <property type="evidence" value="ECO:0007669"/>
    <property type="project" value="InterPro"/>
</dbReference>
<dbReference type="RefSeq" id="WP_183774365.1">
    <property type="nucleotide sequence ID" value="NZ_JACHFW010000008.1"/>
</dbReference>
<dbReference type="Pfam" id="PF00941">
    <property type="entry name" value="FAD_binding_5"/>
    <property type="match status" value="1"/>
</dbReference>
<dbReference type="InterPro" id="IPR005107">
    <property type="entry name" value="CO_DH_flav_C"/>
</dbReference>
<evidence type="ECO:0000313" key="6">
    <source>
        <dbReference type="Proteomes" id="UP000543642"/>
    </source>
</evidence>